<keyword evidence="5" id="KW-0067">ATP-binding</keyword>
<evidence type="ECO:0000256" key="3">
    <source>
        <dbReference type="ARBA" id="ARBA00022694"/>
    </source>
</evidence>
<evidence type="ECO:0000256" key="2">
    <source>
        <dbReference type="ARBA" id="ARBA00022598"/>
    </source>
</evidence>
<accession>A0ABP0NB86</accession>
<evidence type="ECO:0000313" key="10">
    <source>
        <dbReference type="Proteomes" id="UP001642484"/>
    </source>
</evidence>
<dbReference type="Pfam" id="PF01171">
    <property type="entry name" value="ATP_bind_3"/>
    <property type="match status" value="1"/>
</dbReference>
<protein>
    <recommendedName>
        <fullName evidence="1">tRNA(Ile)-lysidine synthetase</fullName>
        <ecNumber evidence="1">6.3.4.19</ecNumber>
    </recommendedName>
</protein>
<dbReference type="NCBIfam" id="TIGR02432">
    <property type="entry name" value="lysidine_TilS_N"/>
    <property type="match status" value="1"/>
</dbReference>
<feature type="chain" id="PRO_5045196280" description="tRNA(Ile)-lysidine synthetase" evidence="7">
    <location>
        <begin position="19"/>
        <end position="492"/>
    </location>
</feature>
<dbReference type="SUPFAM" id="SSF52402">
    <property type="entry name" value="Adenine nucleotide alpha hydrolases-like"/>
    <property type="match status" value="1"/>
</dbReference>
<sequence length="492" mass="54549">MAVRYRPLLLLLAALCLAICRQIINPSSSNYHFRQWRPGFSRSTSLGSSNCLQELSKSLELPFFVRYGDPQRLKTSKLGLQAAARDWRQGESKALLSALEKDEDGVVLLAHHADDQVETQLLKLLRGGHLARLGGMRAREGPFARPLLSTRKDELKAFLCEENQSWMEDASNAQPVYQRNRVRLELVPMLVDLLGGKDALHNRFQEIAQQSGQLSSLLEELCEQNHGPEYSSNAKQGTKHAPGYEVPLAFCLDVSSFQDLPEMVQYEFVWRFVSNACGAMLSHSAVGSIVRSILSDQRAVPFTWLLGSGWELKQKGSQLLVLRKDQHICERTWKVMDLFIVHSSPLHISMQLERSNESFNESVNGMSVNDSFESKMILHGVANGSTITLRGAQPGDHVCPRLGSRAIKLTSFLHRELGVVPSARPNWPVITIKAPGGEEVIAAVLPDRVAGGFQVRARQTAGANRSTGPSELPAVVSLSWSQSWPGLEKSVL</sequence>
<dbReference type="PANTHER" id="PTHR43033">
    <property type="entry name" value="TRNA(ILE)-LYSIDINE SYNTHASE-RELATED"/>
    <property type="match status" value="1"/>
</dbReference>
<evidence type="ECO:0000256" key="1">
    <source>
        <dbReference type="ARBA" id="ARBA00013267"/>
    </source>
</evidence>
<dbReference type="InterPro" id="IPR012795">
    <property type="entry name" value="tRNA_Ile_lys_synt_N"/>
</dbReference>
<dbReference type="EMBL" id="CAXAMN010021584">
    <property type="protein sequence ID" value="CAK9061030.1"/>
    <property type="molecule type" value="Genomic_DNA"/>
</dbReference>
<feature type="signal peptide" evidence="7">
    <location>
        <begin position="1"/>
        <end position="18"/>
    </location>
</feature>
<evidence type="ECO:0000313" key="9">
    <source>
        <dbReference type="EMBL" id="CAK9061030.1"/>
    </source>
</evidence>
<evidence type="ECO:0000256" key="6">
    <source>
        <dbReference type="ARBA" id="ARBA00048539"/>
    </source>
</evidence>
<proteinExistence type="predicted"/>
<keyword evidence="2" id="KW-0436">Ligase</keyword>
<dbReference type="Proteomes" id="UP001642484">
    <property type="component" value="Unassembled WGS sequence"/>
</dbReference>
<name>A0ABP0NB86_9DINO</name>
<organism evidence="9 10">
    <name type="scientific">Durusdinium trenchii</name>
    <dbReference type="NCBI Taxonomy" id="1381693"/>
    <lineage>
        <taxon>Eukaryota</taxon>
        <taxon>Sar</taxon>
        <taxon>Alveolata</taxon>
        <taxon>Dinophyceae</taxon>
        <taxon>Suessiales</taxon>
        <taxon>Symbiodiniaceae</taxon>
        <taxon>Durusdinium</taxon>
    </lineage>
</organism>
<dbReference type="InterPro" id="IPR012094">
    <property type="entry name" value="tRNA_Ile_lys_synt"/>
</dbReference>
<dbReference type="InterPro" id="IPR014729">
    <property type="entry name" value="Rossmann-like_a/b/a_fold"/>
</dbReference>
<reference evidence="9 10" key="1">
    <citation type="submission" date="2024-02" db="EMBL/GenBank/DDBJ databases">
        <authorList>
            <person name="Chen Y."/>
            <person name="Shah S."/>
            <person name="Dougan E. K."/>
            <person name="Thang M."/>
            <person name="Chan C."/>
        </authorList>
    </citation>
    <scope>NUCLEOTIDE SEQUENCE [LARGE SCALE GENOMIC DNA]</scope>
</reference>
<keyword evidence="10" id="KW-1185">Reference proteome</keyword>
<dbReference type="EC" id="6.3.4.19" evidence="1"/>
<dbReference type="PANTHER" id="PTHR43033:SF1">
    <property type="entry name" value="TRNA(ILE)-LYSIDINE SYNTHASE-RELATED"/>
    <property type="match status" value="1"/>
</dbReference>
<keyword evidence="4" id="KW-0547">Nucleotide-binding</keyword>
<keyword evidence="3" id="KW-0819">tRNA processing</keyword>
<evidence type="ECO:0000256" key="5">
    <source>
        <dbReference type="ARBA" id="ARBA00022840"/>
    </source>
</evidence>
<comment type="catalytic activity">
    <reaction evidence="6">
        <text>cytidine(34) in tRNA(Ile2) + L-lysine + ATP = lysidine(34) in tRNA(Ile2) + AMP + diphosphate + H(+)</text>
        <dbReference type="Rhea" id="RHEA:43744"/>
        <dbReference type="Rhea" id="RHEA-COMP:10625"/>
        <dbReference type="Rhea" id="RHEA-COMP:10670"/>
        <dbReference type="ChEBI" id="CHEBI:15378"/>
        <dbReference type="ChEBI" id="CHEBI:30616"/>
        <dbReference type="ChEBI" id="CHEBI:32551"/>
        <dbReference type="ChEBI" id="CHEBI:33019"/>
        <dbReference type="ChEBI" id="CHEBI:82748"/>
        <dbReference type="ChEBI" id="CHEBI:83665"/>
        <dbReference type="ChEBI" id="CHEBI:456215"/>
        <dbReference type="EC" id="6.3.4.19"/>
    </reaction>
</comment>
<evidence type="ECO:0000256" key="4">
    <source>
        <dbReference type="ARBA" id="ARBA00022741"/>
    </source>
</evidence>
<evidence type="ECO:0000259" key="8">
    <source>
        <dbReference type="Pfam" id="PF01171"/>
    </source>
</evidence>
<evidence type="ECO:0000256" key="7">
    <source>
        <dbReference type="SAM" id="SignalP"/>
    </source>
</evidence>
<comment type="caution">
    <text evidence="9">The sequence shown here is derived from an EMBL/GenBank/DDBJ whole genome shotgun (WGS) entry which is preliminary data.</text>
</comment>
<dbReference type="CDD" id="cd01992">
    <property type="entry name" value="TilS_N"/>
    <property type="match status" value="1"/>
</dbReference>
<gene>
    <name evidence="9" type="ORF">CCMP2556_LOCUS30018</name>
</gene>
<feature type="domain" description="tRNA(Ile)-lysidine/2-thiocytidine synthase N-terminal" evidence="8">
    <location>
        <begin position="43"/>
        <end position="184"/>
    </location>
</feature>
<keyword evidence="7" id="KW-0732">Signal</keyword>
<dbReference type="InterPro" id="IPR011063">
    <property type="entry name" value="TilS/TtcA_N"/>
</dbReference>
<dbReference type="Gene3D" id="3.40.50.620">
    <property type="entry name" value="HUPs"/>
    <property type="match status" value="1"/>
</dbReference>